<reference evidence="1 2" key="1">
    <citation type="journal article" date="2019" name="Genome Biol. Evol.">
        <title>Insights into the evolution of the New World diploid cottons (Gossypium, subgenus Houzingenia) based on genome sequencing.</title>
        <authorList>
            <person name="Grover C.E."/>
            <person name="Arick M.A. 2nd"/>
            <person name="Thrash A."/>
            <person name="Conover J.L."/>
            <person name="Sanders W.S."/>
            <person name="Peterson D.G."/>
            <person name="Frelichowski J.E."/>
            <person name="Scheffler J.A."/>
            <person name="Scheffler B.E."/>
            <person name="Wendel J.F."/>
        </authorList>
    </citation>
    <scope>NUCLEOTIDE SEQUENCE [LARGE SCALE GENOMIC DNA]</scope>
    <source>
        <strain evidence="1">6</strain>
        <tissue evidence="1">Leaf</tissue>
    </source>
</reference>
<dbReference type="EMBL" id="JABFAE010416960">
    <property type="protein sequence ID" value="MBA0845581.1"/>
    <property type="molecule type" value="Genomic_DNA"/>
</dbReference>
<evidence type="ECO:0000313" key="1">
    <source>
        <dbReference type="EMBL" id="MBA0845581.1"/>
    </source>
</evidence>
<gene>
    <name evidence="1" type="ORF">Goarm_022265</name>
</gene>
<comment type="caution">
    <text evidence="1">The sequence shown here is derived from an EMBL/GenBank/DDBJ whole genome shotgun (WGS) entry which is preliminary data.</text>
</comment>
<sequence>MLPNNKYDSLSGYEKHYGKLVPSCLWGSNSKSGGEMYLFQFFHSMDMERVLKEAFLEYDGLNLGKENCNYMRVRVQIDVTKPLKRKK</sequence>
<organism evidence="1 2">
    <name type="scientific">Gossypium armourianum</name>
    <dbReference type="NCBI Taxonomy" id="34283"/>
    <lineage>
        <taxon>Eukaryota</taxon>
        <taxon>Viridiplantae</taxon>
        <taxon>Streptophyta</taxon>
        <taxon>Embryophyta</taxon>
        <taxon>Tracheophyta</taxon>
        <taxon>Spermatophyta</taxon>
        <taxon>Magnoliopsida</taxon>
        <taxon>eudicotyledons</taxon>
        <taxon>Gunneridae</taxon>
        <taxon>Pentapetalae</taxon>
        <taxon>rosids</taxon>
        <taxon>malvids</taxon>
        <taxon>Malvales</taxon>
        <taxon>Malvaceae</taxon>
        <taxon>Malvoideae</taxon>
        <taxon>Gossypium</taxon>
    </lineage>
</organism>
<dbReference type="AlphaFoldDB" id="A0A7J9KGT3"/>
<protein>
    <submittedName>
        <fullName evidence="1">Uncharacterized protein</fullName>
    </submittedName>
</protein>
<name>A0A7J9KGT3_9ROSI</name>
<keyword evidence="2" id="KW-1185">Reference proteome</keyword>
<evidence type="ECO:0000313" key="2">
    <source>
        <dbReference type="Proteomes" id="UP000593575"/>
    </source>
</evidence>
<proteinExistence type="predicted"/>
<dbReference type="Proteomes" id="UP000593575">
    <property type="component" value="Unassembled WGS sequence"/>
</dbReference>
<accession>A0A7J9KGT3</accession>